<dbReference type="PANTHER" id="PTHR41517:SF1">
    <property type="entry name" value="CUPIN"/>
    <property type="match status" value="1"/>
</dbReference>
<evidence type="ECO:0000256" key="1">
    <source>
        <dbReference type="ARBA" id="ARBA00022964"/>
    </source>
</evidence>
<keyword evidence="2" id="KW-0560">Oxidoreductase</keyword>
<sequence length="371" mass="40494">MHALGTLDELPPDYRQALSARNLVPLWPSLRALLPPHRPAQRTRPTHWAYRDIRPLLLRAGELTPIEKAERRVLVLANPGHGLDAMQASAAIYLGMQLLLPGEWAPSHRHTPNAVRMVVEGTGAWTTVDGEQCPMARGDLILTPTGLWHEHGHDGSDPVVWLDVLDLPLVYFLEASYHENGTRQPVHCRHGEQAHVRAGISPRPLFAAPAGRHARYPLLRYPWAETRAALQTLAAGQPTLEAVQVTYVHPESGADAEQILGFHALMLRPGQTLALPARSPAMVLHQIDGGSTVHIDAPAGAAHAATTYTLDEADTCAIPGYTPVTLANRSTTEPAFLFIADESPLHRKLGLYEVRPDATRPELDAVARGAQ</sequence>
<comment type="caution">
    <text evidence="4">The sequence shown here is derived from an EMBL/GenBank/DDBJ whole genome shotgun (WGS) entry which is preliminary data.</text>
</comment>
<dbReference type="PANTHER" id="PTHR41517">
    <property type="entry name" value="1,2-DIOXYGENASE PROTEIN-RELATED"/>
    <property type="match status" value="1"/>
</dbReference>
<proteinExistence type="predicted"/>
<evidence type="ECO:0000259" key="3">
    <source>
        <dbReference type="Pfam" id="PF07883"/>
    </source>
</evidence>
<dbReference type="Gene3D" id="2.60.120.10">
    <property type="entry name" value="Jelly Rolls"/>
    <property type="match status" value="1"/>
</dbReference>
<dbReference type="CDD" id="cd02216">
    <property type="entry name" value="cupin_GDO-like_N"/>
    <property type="match status" value="1"/>
</dbReference>
<evidence type="ECO:0000256" key="2">
    <source>
        <dbReference type="ARBA" id="ARBA00023002"/>
    </source>
</evidence>
<reference evidence="4 5" key="1">
    <citation type="submission" date="2016-06" db="EMBL/GenBank/DDBJ databases">
        <title>Genome sequence of Tepidimonas fonticaldi PL17.</title>
        <authorList>
            <person name="Pinnaka A.K."/>
        </authorList>
    </citation>
    <scope>NUCLEOTIDE SEQUENCE [LARGE SCALE GENOMIC DNA]</scope>
    <source>
        <strain evidence="4 5">PL17</strain>
    </source>
</reference>
<name>A0A1A6DWB3_9BURK</name>
<organism evidence="4 5">
    <name type="scientific">Tepidimonas fonticaldi</name>
    <dbReference type="NCBI Taxonomy" id="1101373"/>
    <lineage>
        <taxon>Bacteria</taxon>
        <taxon>Pseudomonadati</taxon>
        <taxon>Pseudomonadota</taxon>
        <taxon>Betaproteobacteria</taxon>
        <taxon>Burkholderiales</taxon>
        <taxon>Tepidimonas</taxon>
    </lineage>
</organism>
<gene>
    <name evidence="4" type="ORF">A9O67_02405</name>
</gene>
<dbReference type="SUPFAM" id="SSF51182">
    <property type="entry name" value="RmlC-like cupins"/>
    <property type="match status" value="1"/>
</dbReference>
<dbReference type="Pfam" id="PF07883">
    <property type="entry name" value="Cupin_2"/>
    <property type="match status" value="1"/>
</dbReference>
<evidence type="ECO:0000313" key="4">
    <source>
        <dbReference type="EMBL" id="OBS31069.1"/>
    </source>
</evidence>
<dbReference type="RefSeq" id="WP_068607754.1">
    <property type="nucleotide sequence ID" value="NZ_LZDH01000045.1"/>
</dbReference>
<protein>
    <submittedName>
        <fullName evidence="4">Cupin</fullName>
    </submittedName>
</protein>
<evidence type="ECO:0000313" key="5">
    <source>
        <dbReference type="Proteomes" id="UP000091969"/>
    </source>
</evidence>
<keyword evidence="5" id="KW-1185">Reference proteome</keyword>
<dbReference type="OrthoDB" id="285029at2"/>
<keyword evidence="1" id="KW-0223">Dioxygenase</keyword>
<dbReference type="InterPro" id="IPR011051">
    <property type="entry name" value="RmlC_Cupin_sf"/>
</dbReference>
<feature type="domain" description="Cupin type-2" evidence="3">
    <location>
        <begin position="96"/>
        <end position="164"/>
    </location>
</feature>
<accession>A0A1A6DWB3</accession>
<dbReference type="AlphaFoldDB" id="A0A1A6DWB3"/>
<dbReference type="EMBL" id="LZDH01000045">
    <property type="protein sequence ID" value="OBS31069.1"/>
    <property type="molecule type" value="Genomic_DNA"/>
</dbReference>
<dbReference type="InterPro" id="IPR014710">
    <property type="entry name" value="RmlC-like_jellyroll"/>
</dbReference>
<dbReference type="Proteomes" id="UP000091969">
    <property type="component" value="Unassembled WGS sequence"/>
</dbReference>
<dbReference type="GO" id="GO:0051213">
    <property type="term" value="F:dioxygenase activity"/>
    <property type="evidence" value="ECO:0007669"/>
    <property type="project" value="UniProtKB-KW"/>
</dbReference>
<dbReference type="STRING" id="1101373.A9O67_02405"/>
<dbReference type="InterPro" id="IPR047183">
    <property type="entry name" value="GDO-like"/>
</dbReference>
<dbReference type="InterPro" id="IPR013096">
    <property type="entry name" value="Cupin_2"/>
</dbReference>